<accession>A0A067MKX7</accession>
<reference evidence="3" key="1">
    <citation type="journal article" date="2014" name="Proc. Natl. Acad. Sci. U.S.A.">
        <title>Extensive sampling of basidiomycete genomes demonstrates inadequacy of the white-rot/brown-rot paradigm for wood decay fungi.</title>
        <authorList>
            <person name="Riley R."/>
            <person name="Salamov A.A."/>
            <person name="Brown D.W."/>
            <person name="Nagy L.G."/>
            <person name="Floudas D."/>
            <person name="Held B.W."/>
            <person name="Levasseur A."/>
            <person name="Lombard V."/>
            <person name="Morin E."/>
            <person name="Otillar R."/>
            <person name="Lindquist E.A."/>
            <person name="Sun H."/>
            <person name="LaButti K.M."/>
            <person name="Schmutz J."/>
            <person name="Jabbour D."/>
            <person name="Luo H."/>
            <person name="Baker S.E."/>
            <person name="Pisabarro A.G."/>
            <person name="Walton J.D."/>
            <person name="Blanchette R.A."/>
            <person name="Henrissat B."/>
            <person name="Martin F."/>
            <person name="Cullen D."/>
            <person name="Hibbett D.S."/>
            <person name="Grigoriev I.V."/>
        </authorList>
    </citation>
    <scope>NUCLEOTIDE SEQUENCE [LARGE SCALE GENOMIC DNA]</scope>
    <source>
        <strain evidence="3">FD-172 SS1</strain>
    </source>
</reference>
<name>A0A067MKX7_BOTB1</name>
<keyword evidence="3" id="KW-1185">Reference proteome</keyword>
<dbReference type="AlphaFoldDB" id="A0A067MKX7"/>
<dbReference type="EMBL" id="KL198032">
    <property type="protein sequence ID" value="KDQ15350.1"/>
    <property type="molecule type" value="Genomic_DNA"/>
</dbReference>
<evidence type="ECO:0000256" key="1">
    <source>
        <dbReference type="SAM" id="MobiDB-lite"/>
    </source>
</evidence>
<feature type="region of interest" description="Disordered" evidence="1">
    <location>
        <begin position="60"/>
        <end position="112"/>
    </location>
</feature>
<protein>
    <submittedName>
        <fullName evidence="2">Uncharacterized protein</fullName>
    </submittedName>
</protein>
<dbReference type="Proteomes" id="UP000027195">
    <property type="component" value="Unassembled WGS sequence"/>
</dbReference>
<proteinExistence type="predicted"/>
<evidence type="ECO:0000313" key="2">
    <source>
        <dbReference type="EMBL" id="KDQ15350.1"/>
    </source>
</evidence>
<evidence type="ECO:0000313" key="3">
    <source>
        <dbReference type="Proteomes" id="UP000027195"/>
    </source>
</evidence>
<organism evidence="2 3">
    <name type="scientific">Botryobasidium botryosum (strain FD-172 SS1)</name>
    <dbReference type="NCBI Taxonomy" id="930990"/>
    <lineage>
        <taxon>Eukaryota</taxon>
        <taxon>Fungi</taxon>
        <taxon>Dikarya</taxon>
        <taxon>Basidiomycota</taxon>
        <taxon>Agaricomycotina</taxon>
        <taxon>Agaricomycetes</taxon>
        <taxon>Cantharellales</taxon>
        <taxon>Botryobasidiaceae</taxon>
        <taxon>Botryobasidium</taxon>
    </lineage>
</organism>
<feature type="compositionally biased region" description="Basic and acidic residues" evidence="1">
    <location>
        <begin position="87"/>
        <end position="97"/>
    </location>
</feature>
<dbReference type="InParanoid" id="A0A067MKX7"/>
<gene>
    <name evidence="2" type="ORF">BOTBODRAFT_289784</name>
</gene>
<dbReference type="HOGENOM" id="CLU_1343039_0_0_1"/>
<sequence>MLSVGVGIHILLDVQNRPAEGLFPRAKTRLRLRENRKRDYEGRAKATMYAVLFDTGRNETASTGRVQRPGERCGTCGTTTGRRRRRREQEDRGDGGRRKGSGGAGKESANCHKSRQKSQIFAFTCVDLQQSRAASLVQIGTHNLRQICHLDAQSGQIVWLNALCRQRGAETRVKHPKSGQNMGRVGRADSAAFGYCLSGFSWRK</sequence>